<proteinExistence type="predicted"/>
<protein>
    <recommendedName>
        <fullName evidence="4">Integral membrane protein</fullName>
    </recommendedName>
</protein>
<dbReference type="InterPro" id="IPR029675">
    <property type="entry name" value="PGAP4"/>
</dbReference>
<dbReference type="PANTHER" id="PTHR31410">
    <property type="entry name" value="TRANSMEMBRANE PROTEIN 246"/>
    <property type="match status" value="1"/>
</dbReference>
<keyword evidence="1" id="KW-0812">Transmembrane</keyword>
<evidence type="ECO:0008006" key="4">
    <source>
        <dbReference type="Google" id="ProtNLM"/>
    </source>
</evidence>
<feature type="transmembrane region" description="Helical" evidence="1">
    <location>
        <begin position="294"/>
        <end position="316"/>
    </location>
</feature>
<dbReference type="Proteomes" id="UP001201262">
    <property type="component" value="Unassembled WGS sequence"/>
</dbReference>
<accession>A0AAD4PVB8</accession>
<evidence type="ECO:0000313" key="2">
    <source>
        <dbReference type="EMBL" id="KAH8691178.1"/>
    </source>
</evidence>
<organism evidence="2 3">
    <name type="scientific">Talaromyces proteolyticus</name>
    <dbReference type="NCBI Taxonomy" id="1131652"/>
    <lineage>
        <taxon>Eukaryota</taxon>
        <taxon>Fungi</taxon>
        <taxon>Dikarya</taxon>
        <taxon>Ascomycota</taxon>
        <taxon>Pezizomycotina</taxon>
        <taxon>Eurotiomycetes</taxon>
        <taxon>Eurotiomycetidae</taxon>
        <taxon>Eurotiales</taxon>
        <taxon>Trichocomaceae</taxon>
        <taxon>Talaromyces</taxon>
        <taxon>Talaromyces sect. Bacilispori</taxon>
    </lineage>
</organism>
<dbReference type="GO" id="GO:0006506">
    <property type="term" value="P:GPI anchor biosynthetic process"/>
    <property type="evidence" value="ECO:0007669"/>
    <property type="project" value="InterPro"/>
</dbReference>
<dbReference type="EMBL" id="JAJTJA010000012">
    <property type="protein sequence ID" value="KAH8691178.1"/>
    <property type="molecule type" value="Genomic_DNA"/>
</dbReference>
<keyword evidence="3" id="KW-1185">Reference proteome</keyword>
<evidence type="ECO:0000313" key="3">
    <source>
        <dbReference type="Proteomes" id="UP001201262"/>
    </source>
</evidence>
<evidence type="ECO:0000256" key="1">
    <source>
        <dbReference type="SAM" id="Phobius"/>
    </source>
</evidence>
<name>A0AAD4PVB8_9EURO</name>
<keyword evidence="1" id="KW-1133">Transmembrane helix</keyword>
<dbReference type="GO" id="GO:0000139">
    <property type="term" value="C:Golgi membrane"/>
    <property type="evidence" value="ECO:0007669"/>
    <property type="project" value="InterPro"/>
</dbReference>
<comment type="caution">
    <text evidence="2">The sequence shown here is derived from an EMBL/GenBank/DDBJ whole genome shotgun (WGS) entry which is preliminary data.</text>
</comment>
<keyword evidence="1" id="KW-0472">Membrane</keyword>
<dbReference type="CDD" id="cd22189">
    <property type="entry name" value="PGAP4-like_fungal"/>
    <property type="match status" value="1"/>
</dbReference>
<dbReference type="PANTHER" id="PTHR31410:SF1">
    <property type="entry name" value="POST-GPI ATTACHMENT TO PROTEINS FACTOR 4"/>
    <property type="match status" value="1"/>
</dbReference>
<feature type="transmembrane region" description="Helical" evidence="1">
    <location>
        <begin position="23"/>
        <end position="41"/>
    </location>
</feature>
<dbReference type="GO" id="GO:0016757">
    <property type="term" value="F:glycosyltransferase activity"/>
    <property type="evidence" value="ECO:0007669"/>
    <property type="project" value="InterPro"/>
</dbReference>
<dbReference type="AlphaFoldDB" id="A0AAD4PVB8"/>
<feature type="transmembrane region" description="Helical" evidence="1">
    <location>
        <begin position="328"/>
        <end position="349"/>
    </location>
</feature>
<dbReference type="RefSeq" id="XP_046067270.1">
    <property type="nucleotide sequence ID" value="XM_046219158.1"/>
</dbReference>
<reference evidence="2" key="1">
    <citation type="submission" date="2021-12" db="EMBL/GenBank/DDBJ databases">
        <title>Convergent genome expansion in fungi linked to evolution of root-endophyte symbiosis.</title>
        <authorList>
            <consortium name="DOE Joint Genome Institute"/>
            <person name="Ke Y.-H."/>
            <person name="Bonito G."/>
            <person name="Liao H.-L."/>
            <person name="Looney B."/>
            <person name="Rojas-Flechas A."/>
            <person name="Nash J."/>
            <person name="Hameed K."/>
            <person name="Schadt C."/>
            <person name="Martin F."/>
            <person name="Crous P.W."/>
            <person name="Miettinen O."/>
            <person name="Magnuson J.K."/>
            <person name="Labbe J."/>
            <person name="Jacobson D."/>
            <person name="Doktycz M.J."/>
            <person name="Veneault-Fourrey C."/>
            <person name="Kuo A."/>
            <person name="Mondo S."/>
            <person name="Calhoun S."/>
            <person name="Riley R."/>
            <person name="Ohm R."/>
            <person name="LaButti K."/>
            <person name="Andreopoulos B."/>
            <person name="Pangilinan J."/>
            <person name="Nolan M."/>
            <person name="Tritt A."/>
            <person name="Clum A."/>
            <person name="Lipzen A."/>
            <person name="Daum C."/>
            <person name="Barry K."/>
            <person name="Grigoriev I.V."/>
            <person name="Vilgalys R."/>
        </authorList>
    </citation>
    <scope>NUCLEOTIDE SEQUENCE</scope>
    <source>
        <strain evidence="2">PMI_201</strain>
    </source>
</reference>
<gene>
    <name evidence="2" type="ORF">BGW36DRAFT_410925</name>
</gene>
<dbReference type="GeneID" id="70249445"/>
<sequence>MLISHGITLPYATILKRISRVPAFRALLFSALLYLLAFQYCRIRYWRDPHSAFFDITNVYDWEYSLVREHEANHFISFHKTNDGLRPEDTVMGSNDPLICAAFVTVKRERDDYFEQSIGSMLEGLDVRERRALHLRVLFANTDPAIHPSWEQSWMNTAIDLVESYNVSESSFRHLQQLESDRNFQEKGVLCVSHNPNFRFFFLKTPILTALSDYVYVLDRCLTTNAPFIGIFEDDIIFADGWMTKTLKALIDLNPSYGPSRDQSPFESTTLESSWLYLRLFYTETLMLWGENDFAYRNIHMVFAAAIAIGFLSLFFARRLVPGLQLDYGTIAVICLVTIPAFTGLYFMIGKYSIHPLRGLVPMDSGGCCSQALIYSRQHASQLMEYLQEQRSGQTDLMIEDFAAKTNLRRFALAPQQLQHIGIRSSRGAPEVNAQSTWAFWFEENDAKKLKSEHEHYLADEKIERLLQMYE</sequence>